<evidence type="ECO:0000313" key="5">
    <source>
        <dbReference type="Proteomes" id="UP001597182"/>
    </source>
</evidence>
<keyword evidence="2" id="KW-0812">Transmembrane</keyword>
<feature type="transmembrane region" description="Helical" evidence="2">
    <location>
        <begin position="21"/>
        <end position="38"/>
    </location>
</feature>
<reference evidence="5" key="1">
    <citation type="journal article" date="2019" name="Int. J. Syst. Evol. Microbiol.">
        <title>The Global Catalogue of Microorganisms (GCM) 10K type strain sequencing project: providing services to taxonomists for standard genome sequencing and annotation.</title>
        <authorList>
            <consortium name="The Broad Institute Genomics Platform"/>
            <consortium name="The Broad Institute Genome Sequencing Center for Infectious Disease"/>
            <person name="Wu L."/>
            <person name="Ma J."/>
        </authorList>
    </citation>
    <scope>NUCLEOTIDE SEQUENCE [LARGE SCALE GENOMIC DNA]</scope>
    <source>
        <strain evidence="5">CCUG 49018</strain>
    </source>
</reference>
<name>A0ABW3V9P2_9PSEU</name>
<feature type="transmembrane region" description="Helical" evidence="2">
    <location>
        <begin position="347"/>
        <end position="367"/>
    </location>
</feature>
<evidence type="ECO:0000256" key="1">
    <source>
        <dbReference type="SAM" id="MobiDB-lite"/>
    </source>
</evidence>
<dbReference type="PANTHER" id="PTHR23028">
    <property type="entry name" value="ACETYLTRANSFERASE"/>
    <property type="match status" value="1"/>
</dbReference>
<protein>
    <submittedName>
        <fullName evidence="4">Acyltransferase family protein</fullName>
        <ecNumber evidence="4">2.3.-.-</ecNumber>
    </submittedName>
</protein>
<feature type="transmembrane region" description="Helical" evidence="2">
    <location>
        <begin position="99"/>
        <end position="122"/>
    </location>
</feature>
<comment type="caution">
    <text evidence="4">The sequence shown here is derived from an EMBL/GenBank/DDBJ whole genome shotgun (WGS) entry which is preliminary data.</text>
</comment>
<feature type="compositionally biased region" description="Basic residues" evidence="1">
    <location>
        <begin position="458"/>
        <end position="467"/>
    </location>
</feature>
<keyword evidence="2" id="KW-0472">Membrane</keyword>
<feature type="region of interest" description="Disordered" evidence="1">
    <location>
        <begin position="393"/>
        <end position="467"/>
    </location>
</feature>
<keyword evidence="5" id="KW-1185">Reference proteome</keyword>
<feature type="transmembrane region" description="Helical" evidence="2">
    <location>
        <begin position="58"/>
        <end position="78"/>
    </location>
</feature>
<feature type="domain" description="Acyltransferase 3" evidence="3">
    <location>
        <begin position="19"/>
        <end position="360"/>
    </location>
</feature>
<gene>
    <name evidence="4" type="ORF">ACFQ34_00835</name>
</gene>
<dbReference type="Pfam" id="PF01757">
    <property type="entry name" value="Acyl_transf_3"/>
    <property type="match status" value="1"/>
</dbReference>
<dbReference type="InterPro" id="IPR002656">
    <property type="entry name" value="Acyl_transf_3_dom"/>
</dbReference>
<evidence type="ECO:0000256" key="2">
    <source>
        <dbReference type="SAM" id="Phobius"/>
    </source>
</evidence>
<evidence type="ECO:0000259" key="3">
    <source>
        <dbReference type="Pfam" id="PF01757"/>
    </source>
</evidence>
<sequence length="467" mass="50035">MTTTAADSGTRPLAGHLRALTGLRVVAAVWVVVFHFHFTALPGMADVVKVAGPVVTTGALGVDLFFVLSGFVIAYTYLDALGPAVHVRAAARFVWARAARLWPAYVVVFNLFGVWVLARYLFGHDGVVAFQSVQPVVSVGEWVRQLFMVQLWDHSFFDGASWVGSTWSISAEWLAYLLFPLAAPMVHRIRRLPVPVLAVVALALMAPMAWAYLALGSPYYPWSWVTRILCGFGAGVLVCVIVRRIRVTPRARRVASHVANGGVVAIVAGLWVGERVAPGRGGVVIVLFPVLIGALALADGGVARLLSSRAFVAGGRASYSLYLVHIPIFEVYWLAMAYVSALWQPTVAAHLVGLAVLALTGPTAWALHRWVEEPGSRWMRALPARLAIRHNRAGRATLHTSPGGGPSRDRRPPLGTHPVAAGPTVSYGPPRQRRPRHAAALGVPSALVTTGAPVAGGRHARRPATGV</sequence>
<keyword evidence="4" id="KW-0808">Transferase</keyword>
<feature type="transmembrane region" description="Helical" evidence="2">
    <location>
        <begin position="194"/>
        <end position="213"/>
    </location>
</feature>
<feature type="transmembrane region" description="Helical" evidence="2">
    <location>
        <begin position="162"/>
        <end position="182"/>
    </location>
</feature>
<evidence type="ECO:0000313" key="4">
    <source>
        <dbReference type="EMBL" id="MFD1231819.1"/>
    </source>
</evidence>
<dbReference type="EMBL" id="JBHTMB010000006">
    <property type="protein sequence ID" value="MFD1231819.1"/>
    <property type="molecule type" value="Genomic_DNA"/>
</dbReference>
<feature type="transmembrane region" description="Helical" evidence="2">
    <location>
        <begin position="254"/>
        <end position="272"/>
    </location>
</feature>
<keyword evidence="4" id="KW-0012">Acyltransferase</keyword>
<organism evidence="4 5">
    <name type="scientific">Pseudonocardia benzenivorans</name>
    <dbReference type="NCBI Taxonomy" id="228005"/>
    <lineage>
        <taxon>Bacteria</taxon>
        <taxon>Bacillati</taxon>
        <taxon>Actinomycetota</taxon>
        <taxon>Actinomycetes</taxon>
        <taxon>Pseudonocardiales</taxon>
        <taxon>Pseudonocardiaceae</taxon>
        <taxon>Pseudonocardia</taxon>
    </lineage>
</organism>
<feature type="transmembrane region" description="Helical" evidence="2">
    <location>
        <begin position="319"/>
        <end position="341"/>
    </location>
</feature>
<dbReference type="GO" id="GO:0016746">
    <property type="term" value="F:acyltransferase activity"/>
    <property type="evidence" value="ECO:0007669"/>
    <property type="project" value="UniProtKB-KW"/>
</dbReference>
<accession>A0ABW3V9P2</accession>
<dbReference type="RefSeq" id="WP_013672406.1">
    <property type="nucleotide sequence ID" value="NZ_BAABKS010000080.1"/>
</dbReference>
<feature type="transmembrane region" description="Helical" evidence="2">
    <location>
        <begin position="284"/>
        <end position="307"/>
    </location>
</feature>
<dbReference type="PANTHER" id="PTHR23028:SF53">
    <property type="entry name" value="ACYL_TRANSF_3 DOMAIN-CONTAINING PROTEIN"/>
    <property type="match status" value="1"/>
</dbReference>
<proteinExistence type="predicted"/>
<dbReference type="Proteomes" id="UP001597182">
    <property type="component" value="Unassembled WGS sequence"/>
</dbReference>
<dbReference type="InterPro" id="IPR050879">
    <property type="entry name" value="Acyltransferase_3"/>
</dbReference>
<dbReference type="EC" id="2.3.-.-" evidence="4"/>
<keyword evidence="2" id="KW-1133">Transmembrane helix</keyword>
<feature type="transmembrane region" description="Helical" evidence="2">
    <location>
        <begin position="219"/>
        <end position="242"/>
    </location>
</feature>